<proteinExistence type="predicted"/>
<dbReference type="Pfam" id="PF02597">
    <property type="entry name" value="ThiS"/>
    <property type="match status" value="1"/>
</dbReference>
<evidence type="ECO:0000313" key="1">
    <source>
        <dbReference type="EMBL" id="AXF85329.1"/>
    </source>
</evidence>
<gene>
    <name evidence="1" type="ORF">DTO96_101059</name>
</gene>
<dbReference type="OrthoDB" id="9800283at2"/>
<dbReference type="InterPro" id="IPR016155">
    <property type="entry name" value="Mopterin_synth/thiamin_S_b"/>
</dbReference>
<dbReference type="InterPro" id="IPR003749">
    <property type="entry name" value="ThiS/MoaD-like"/>
</dbReference>
<dbReference type="Proteomes" id="UP000252182">
    <property type="component" value="Chromosome"/>
</dbReference>
<dbReference type="KEGG" id="hyf:DTO96_101059"/>
<dbReference type="SUPFAM" id="SSF54285">
    <property type="entry name" value="MoaD/ThiS"/>
    <property type="match status" value="1"/>
</dbReference>
<name>A0A345DAE1_9BURK</name>
<accession>A0A345DAE1</accession>
<dbReference type="AlphaFoldDB" id="A0A345DAE1"/>
<protein>
    <recommendedName>
        <fullName evidence="3">Sulfur carrier protein ThiS</fullName>
    </recommendedName>
</protein>
<evidence type="ECO:0000313" key="2">
    <source>
        <dbReference type="Proteomes" id="UP000252182"/>
    </source>
</evidence>
<sequence>MMEIILNKEPYVLQAAGHQLSDLMDELNLPAQAMAIAVNRTVITKTKWAECTLQAHDRVDIVRAIGGG</sequence>
<dbReference type="NCBIfam" id="TIGR01683">
    <property type="entry name" value="thiS"/>
    <property type="match status" value="1"/>
</dbReference>
<keyword evidence="2" id="KW-1185">Reference proteome</keyword>
<dbReference type="InterPro" id="IPR012675">
    <property type="entry name" value="Beta-grasp_dom_sf"/>
</dbReference>
<organism evidence="1 2">
    <name type="scientific">Ephemeroptericola cinctiostellae</name>
    <dbReference type="NCBI Taxonomy" id="2268024"/>
    <lineage>
        <taxon>Bacteria</taxon>
        <taxon>Pseudomonadati</taxon>
        <taxon>Pseudomonadota</taxon>
        <taxon>Betaproteobacteria</taxon>
        <taxon>Burkholderiales</taxon>
        <taxon>Burkholderiaceae</taxon>
        <taxon>Ephemeroptericola</taxon>
    </lineage>
</organism>
<evidence type="ECO:0008006" key="3">
    <source>
        <dbReference type="Google" id="ProtNLM"/>
    </source>
</evidence>
<dbReference type="RefSeq" id="WP_114562539.1">
    <property type="nucleotide sequence ID" value="NZ_CP031124.1"/>
</dbReference>
<reference evidence="2" key="1">
    <citation type="submission" date="2018-07" db="EMBL/GenBank/DDBJ databases">
        <authorList>
            <person name="Kim H."/>
        </authorList>
    </citation>
    <scope>NUCLEOTIDE SEQUENCE [LARGE SCALE GENOMIC DNA]</scope>
    <source>
        <strain evidence="2">F02</strain>
    </source>
</reference>
<dbReference type="EMBL" id="CP031124">
    <property type="protein sequence ID" value="AXF85329.1"/>
    <property type="molecule type" value="Genomic_DNA"/>
</dbReference>
<dbReference type="PANTHER" id="PTHR34472:SF1">
    <property type="entry name" value="SULFUR CARRIER PROTEIN THIS"/>
    <property type="match status" value="1"/>
</dbReference>
<dbReference type="PANTHER" id="PTHR34472">
    <property type="entry name" value="SULFUR CARRIER PROTEIN THIS"/>
    <property type="match status" value="1"/>
</dbReference>
<dbReference type="CDD" id="cd00565">
    <property type="entry name" value="Ubl_ThiS"/>
    <property type="match status" value="1"/>
</dbReference>
<dbReference type="Gene3D" id="3.10.20.30">
    <property type="match status" value="1"/>
</dbReference>
<dbReference type="InterPro" id="IPR010035">
    <property type="entry name" value="Thi_S"/>
</dbReference>